<dbReference type="GO" id="GO:0005737">
    <property type="term" value="C:cytoplasm"/>
    <property type="evidence" value="ECO:0007669"/>
    <property type="project" value="TreeGrafter"/>
</dbReference>
<dbReference type="Gene3D" id="3.30.1780.10">
    <property type="entry name" value="ornithine cyclodeaminase, domain 1"/>
    <property type="match status" value="1"/>
</dbReference>
<dbReference type="InterPro" id="IPR023401">
    <property type="entry name" value="ODC_N"/>
</dbReference>
<dbReference type="FunFam" id="3.40.50.720:FF:000311">
    <property type="entry name" value="Ornithine cyclodeaminase"/>
    <property type="match status" value="1"/>
</dbReference>
<dbReference type="SUPFAM" id="SSF51735">
    <property type="entry name" value="NAD(P)-binding Rossmann-fold domains"/>
    <property type="match status" value="1"/>
</dbReference>
<dbReference type="Proteomes" id="UP000033995">
    <property type="component" value="Unassembled WGS sequence"/>
</dbReference>
<dbReference type="InterPro" id="IPR036291">
    <property type="entry name" value="NAD(P)-bd_dom_sf"/>
</dbReference>
<dbReference type="Pfam" id="PF02423">
    <property type="entry name" value="OCD_Mu_crystall"/>
    <property type="match status" value="1"/>
</dbReference>
<comment type="similarity">
    <text evidence="1">Belongs to the ornithine cyclodeaminase/mu-crystallin family.</text>
</comment>
<dbReference type="PANTHER" id="PTHR13812:SF19">
    <property type="entry name" value="KETIMINE REDUCTASE MU-CRYSTALLIN"/>
    <property type="match status" value="1"/>
</dbReference>
<evidence type="ECO:0000313" key="2">
    <source>
        <dbReference type="EMBL" id="KKP48294.1"/>
    </source>
</evidence>
<dbReference type="InterPro" id="IPR003462">
    <property type="entry name" value="ODC_Mu_crystall"/>
</dbReference>
<evidence type="ECO:0000313" key="3">
    <source>
        <dbReference type="Proteomes" id="UP000033995"/>
    </source>
</evidence>
<dbReference type="Gene3D" id="3.40.50.720">
    <property type="entry name" value="NAD(P)-binding Rossmann-like Domain"/>
    <property type="match status" value="1"/>
</dbReference>
<proteinExistence type="inferred from homology"/>
<evidence type="ECO:0000256" key="1">
    <source>
        <dbReference type="ARBA" id="ARBA00008903"/>
    </source>
</evidence>
<gene>
    <name evidence="2" type="ORF">UR38_C0001G0090</name>
</gene>
<comment type="caution">
    <text evidence="2">The sequence shown here is derived from an EMBL/GenBank/DDBJ whole genome shotgun (WGS) entry which is preliminary data.</text>
</comment>
<dbReference type="EMBL" id="LBOZ01000001">
    <property type="protein sequence ID" value="KKP48294.1"/>
    <property type="molecule type" value="Genomic_DNA"/>
</dbReference>
<dbReference type="GO" id="GO:0019752">
    <property type="term" value="P:carboxylic acid metabolic process"/>
    <property type="evidence" value="ECO:0007669"/>
    <property type="project" value="UniProtKB-ARBA"/>
</dbReference>
<dbReference type="GO" id="GO:0016491">
    <property type="term" value="F:oxidoreductase activity"/>
    <property type="evidence" value="ECO:0007669"/>
    <property type="project" value="UniProtKB-ARBA"/>
</dbReference>
<sequence>MENIKNLNLKDMRLVEGKLVAEICEQNIAEIINEVEKGFAQLSNGDAVSPPFINFPTEGLHGKEGHVHFKAGYVRGDDYFVFKYSAGFWGNQEVGIPTDTGFFMIFDAKTGQPVSLIEGGDFTLTDHRTAAAGAVASKWLSRENSKTVGIIGNGVQAKLQLIYLSKVRNIESVKVWGRNTSHVAEYIDWMGKKFPDINLVGCKEIKDVVSGVDVLVTAVPSSQPIIFSEWISKGTHITGVGACGPTMQELDAKVFGLPNVKIYADSIEACSTNGDIHHALEEKVITRSEIKGNLGDVIIGSVKGRASDDDITIVDLVGLGVQDAKIGNWFYKKISC</sequence>
<dbReference type="AlphaFoldDB" id="A0A0F9ZVP3"/>
<dbReference type="PANTHER" id="PTHR13812">
    <property type="entry name" value="KETIMINE REDUCTASE MU-CRYSTALLIN"/>
    <property type="match status" value="1"/>
</dbReference>
<name>A0A0F9ZVP3_9BACT</name>
<reference evidence="2 3" key="1">
    <citation type="journal article" date="2015" name="Nature">
        <title>rRNA introns, odd ribosomes, and small enigmatic genomes across a large radiation of phyla.</title>
        <authorList>
            <person name="Brown C.T."/>
            <person name="Hug L.A."/>
            <person name="Thomas B.C."/>
            <person name="Sharon I."/>
            <person name="Castelle C.J."/>
            <person name="Singh A."/>
            <person name="Wilkins M.J."/>
            <person name="Williams K.H."/>
            <person name="Banfield J.F."/>
        </authorList>
    </citation>
    <scope>NUCLEOTIDE SEQUENCE [LARGE SCALE GENOMIC DNA]</scope>
</reference>
<protein>
    <submittedName>
        <fullName evidence="2">Ornithine cyclodeaminase</fullName>
    </submittedName>
</protein>
<organism evidence="2 3">
    <name type="scientific">Candidatus Woesebacteria bacterium GW2011_GWA2_33_28</name>
    <dbReference type="NCBI Taxonomy" id="1618561"/>
    <lineage>
        <taxon>Bacteria</taxon>
        <taxon>Candidatus Woeseibacteriota</taxon>
    </lineage>
</organism>
<dbReference type="PIRSF" id="PIRSF001439">
    <property type="entry name" value="CryM"/>
    <property type="match status" value="1"/>
</dbReference>
<accession>A0A0F9ZVP3</accession>